<dbReference type="InterPro" id="IPR004328">
    <property type="entry name" value="BRO1_dom"/>
</dbReference>
<evidence type="ECO:0000313" key="3">
    <source>
        <dbReference type="EMBL" id="KAF5751940.1"/>
    </source>
</evidence>
<name>A0A7J7DZW9_TRIWF</name>
<dbReference type="InterPro" id="IPR038898">
    <property type="entry name" value="BROX"/>
</dbReference>
<dbReference type="PANTHER" id="PTHR23032:SF20">
    <property type="entry name" value="ENDOSOMAL TARGETING BRO1-LIKE DOMAIN-CONTAINING PROTEIN"/>
    <property type="match status" value="1"/>
</dbReference>
<dbReference type="PANTHER" id="PTHR23032">
    <property type="entry name" value="BRO1 DOMAIN-CONTAINING PROTEIN BROX"/>
    <property type="match status" value="1"/>
</dbReference>
<keyword evidence="4" id="KW-1185">Reference proteome</keyword>
<comment type="similarity">
    <text evidence="1">Belongs to the BROX family.</text>
</comment>
<evidence type="ECO:0000313" key="4">
    <source>
        <dbReference type="Proteomes" id="UP000593562"/>
    </source>
</evidence>
<dbReference type="InterPro" id="IPR038499">
    <property type="entry name" value="BRO1_sf"/>
</dbReference>
<dbReference type="Pfam" id="PF03097">
    <property type="entry name" value="BRO1"/>
    <property type="match status" value="1"/>
</dbReference>
<feature type="domain" description="BRO1" evidence="2">
    <location>
        <begin position="1"/>
        <end position="322"/>
    </location>
</feature>
<sequence>MMLSFSDPSKLKTKRVLHKLEQYLPLLENFISHVDLVSSNSHMVKWIPELKIRWSSALGSSSLFSLMGPKFFQIDNVRFELGMTLFFYGSILRERASEFLPSDLVQSAALFRKAAGIFHYLGHEVLPSFQATLSNDKPPEATPSLSAAMSLICLAEAQAATIRKAEERGSIGVLEKLHHGVAEFLAEATHALNSATGEHKALSSRLLEFLSSCKALHELQSQKYLAQGLKVDGRVGLAVGVLSEALINVKKNLPGEDSWRSIFRKEIDAVEDILRKFEHENEFVWHEKIPPRHELPLPQCCKLVRPEPYQPERWERELAFKI</sequence>
<accession>A0A7J7DZW9</accession>
<gene>
    <name evidence="3" type="ORF">HS088_TW02G00959</name>
</gene>
<dbReference type="Gene3D" id="1.25.40.280">
    <property type="entry name" value="alix/aip1 like domains"/>
    <property type="match status" value="1"/>
</dbReference>
<dbReference type="EMBL" id="JAAARO010000002">
    <property type="protein sequence ID" value="KAF5751940.1"/>
    <property type="molecule type" value="Genomic_DNA"/>
</dbReference>
<dbReference type="InParanoid" id="A0A7J7DZW9"/>
<evidence type="ECO:0000259" key="2">
    <source>
        <dbReference type="PROSITE" id="PS51180"/>
    </source>
</evidence>
<evidence type="ECO:0000256" key="1">
    <source>
        <dbReference type="ARBA" id="ARBA00008901"/>
    </source>
</evidence>
<dbReference type="CDD" id="cd09247">
    <property type="entry name" value="BRO1_Alix_like_2"/>
    <property type="match status" value="1"/>
</dbReference>
<comment type="caution">
    <text evidence="3">The sequence shown here is derived from an EMBL/GenBank/DDBJ whole genome shotgun (WGS) entry which is preliminary data.</text>
</comment>
<dbReference type="PROSITE" id="PS51180">
    <property type="entry name" value="BRO1"/>
    <property type="match status" value="1"/>
</dbReference>
<proteinExistence type="inferred from homology"/>
<dbReference type="AlphaFoldDB" id="A0A7J7DZW9"/>
<protein>
    <submittedName>
        <fullName evidence="3">pH-response regulator protein palA/RIM20 isoform X2</fullName>
    </submittedName>
</protein>
<dbReference type="Proteomes" id="UP000593562">
    <property type="component" value="Unassembled WGS sequence"/>
</dbReference>
<reference evidence="3 4" key="1">
    <citation type="journal article" date="2020" name="Nat. Commun.">
        <title>Genome of Tripterygium wilfordii and identification of cytochrome P450 involved in triptolide biosynthesis.</title>
        <authorList>
            <person name="Tu L."/>
            <person name="Su P."/>
            <person name="Zhang Z."/>
            <person name="Gao L."/>
            <person name="Wang J."/>
            <person name="Hu T."/>
            <person name="Zhou J."/>
            <person name="Zhang Y."/>
            <person name="Zhao Y."/>
            <person name="Liu Y."/>
            <person name="Song Y."/>
            <person name="Tong Y."/>
            <person name="Lu Y."/>
            <person name="Yang J."/>
            <person name="Xu C."/>
            <person name="Jia M."/>
            <person name="Peters R.J."/>
            <person name="Huang L."/>
            <person name="Gao W."/>
        </authorList>
    </citation>
    <scope>NUCLEOTIDE SEQUENCE [LARGE SCALE GENOMIC DNA]</scope>
    <source>
        <strain evidence="4">cv. XIE 37</strain>
        <tissue evidence="3">Leaf</tissue>
    </source>
</reference>
<dbReference type="SMART" id="SM01041">
    <property type="entry name" value="BRO1"/>
    <property type="match status" value="1"/>
</dbReference>
<organism evidence="3 4">
    <name type="scientific">Tripterygium wilfordii</name>
    <name type="common">Thunder God vine</name>
    <dbReference type="NCBI Taxonomy" id="458696"/>
    <lineage>
        <taxon>Eukaryota</taxon>
        <taxon>Viridiplantae</taxon>
        <taxon>Streptophyta</taxon>
        <taxon>Embryophyta</taxon>
        <taxon>Tracheophyta</taxon>
        <taxon>Spermatophyta</taxon>
        <taxon>Magnoliopsida</taxon>
        <taxon>eudicotyledons</taxon>
        <taxon>Gunneridae</taxon>
        <taxon>Pentapetalae</taxon>
        <taxon>rosids</taxon>
        <taxon>fabids</taxon>
        <taxon>Celastrales</taxon>
        <taxon>Celastraceae</taxon>
        <taxon>Tripterygium</taxon>
    </lineage>
</organism>